<dbReference type="Gene3D" id="2.30.30.40">
    <property type="entry name" value="SH3 Domains"/>
    <property type="match status" value="1"/>
</dbReference>
<evidence type="ECO:0000313" key="1">
    <source>
        <dbReference type="EMBL" id="SEQ69938.1"/>
    </source>
</evidence>
<dbReference type="AlphaFoldDB" id="A0A1H9I5Y9"/>
<dbReference type="STRING" id="478744.SAMN05444359_11453"/>
<gene>
    <name evidence="1" type="ORF">SAMN05444359_11453</name>
</gene>
<proteinExistence type="predicted"/>
<dbReference type="OrthoDB" id="1493038at2"/>
<evidence type="ECO:0000313" key="2">
    <source>
        <dbReference type="Proteomes" id="UP000199021"/>
    </source>
</evidence>
<sequence>MRFLLICFLFTAILSAQKRIDLSTQYVWAESGLTMRAEGNAEGEKMMVIPFGAEVKMTGECGEYLKVKAMDGVRYETENGTSIGEPYLMEGEYERVEYGGKTGYVFNGYLFYCPPEDKGSRSEDFETWMTSVIGLPDTILFEDDTGKMMGSRHMYLFPNGMTLTYEEYEGGGSTTITFPVGSIANGFTVANRFWNVDQAVKNKKDFNGQGGIIPELLKILDDGSLHFQGDMSETKIMVAGGILIIYSAGGC</sequence>
<reference evidence="2" key="1">
    <citation type="submission" date="2016-10" db="EMBL/GenBank/DDBJ databases">
        <authorList>
            <person name="Varghese N."/>
            <person name="Submissions S."/>
        </authorList>
    </citation>
    <scope>NUCLEOTIDE SEQUENCE [LARGE SCALE GENOMIC DNA]</scope>
    <source>
        <strain evidence="2">DSM 24740</strain>
    </source>
</reference>
<keyword evidence="2" id="KW-1185">Reference proteome</keyword>
<name>A0A1H9I5Y9_9BACT</name>
<dbReference type="RefSeq" id="WP_090169315.1">
    <property type="nucleotide sequence ID" value="NZ_FOFB01000014.1"/>
</dbReference>
<protein>
    <submittedName>
        <fullName evidence="1">SH3 domain-containing protein</fullName>
    </submittedName>
</protein>
<dbReference type="EMBL" id="FOFB01000014">
    <property type="protein sequence ID" value="SEQ69938.1"/>
    <property type="molecule type" value="Genomic_DNA"/>
</dbReference>
<organism evidence="1 2">
    <name type="scientific">Neolewinella agarilytica</name>
    <dbReference type="NCBI Taxonomy" id="478744"/>
    <lineage>
        <taxon>Bacteria</taxon>
        <taxon>Pseudomonadati</taxon>
        <taxon>Bacteroidota</taxon>
        <taxon>Saprospiria</taxon>
        <taxon>Saprospirales</taxon>
        <taxon>Lewinellaceae</taxon>
        <taxon>Neolewinella</taxon>
    </lineage>
</organism>
<accession>A0A1H9I5Y9</accession>
<dbReference type="InParanoid" id="A0A1H9I5Y9"/>
<dbReference type="Proteomes" id="UP000199021">
    <property type="component" value="Unassembled WGS sequence"/>
</dbReference>